<dbReference type="GeneID" id="55003947"/>
<reference evidence="1 2" key="1">
    <citation type="submission" date="2017-08" db="EMBL/GenBank/DDBJ databases">
        <title>Genomic analysis reveals CRISPR-Cas mediated host-pathogen interaction between enterotoxigenic Escherichia coli and phages.</title>
        <authorList>
            <person name="Chakraborty S."/>
            <person name="Begum Y.A."/>
            <person name="Qadri F."/>
            <person name="Camilli A."/>
        </authorList>
    </citation>
    <scope>NUCLEOTIDE SEQUENCE [LARGE SCALE GENOMIC DNA]</scope>
</reference>
<dbReference type="RefSeq" id="YP_009812874.1">
    <property type="nucleotide sequence ID" value="NC_048071.1"/>
</dbReference>
<dbReference type="EMBL" id="MF630921">
    <property type="protein sequence ID" value="ATI17005.1"/>
    <property type="molecule type" value="Genomic_DNA"/>
</dbReference>
<evidence type="ECO:0000313" key="1">
    <source>
        <dbReference type="EMBL" id="ATI17005.1"/>
    </source>
</evidence>
<name>A0A384X1E9_9CAUD</name>
<dbReference type="KEGG" id="vg:55003947"/>
<evidence type="ECO:0000313" key="2">
    <source>
        <dbReference type="Proteomes" id="UP000275089"/>
    </source>
</evidence>
<proteinExistence type="predicted"/>
<protein>
    <submittedName>
        <fullName evidence="1">Uncharacterized protein</fullName>
    </submittedName>
</protein>
<keyword evidence="2" id="KW-1185">Reference proteome</keyword>
<dbReference type="Proteomes" id="UP000275089">
    <property type="component" value="Segment"/>
</dbReference>
<accession>A0A384X1E9</accession>
<sequence>MEAVYESTTFGLSGSTYRSWRQVRLR</sequence>
<organism evidence="1 2">
    <name type="scientific">Escherichia phage IMM-002</name>
    <dbReference type="NCBI Taxonomy" id="2041760"/>
    <lineage>
        <taxon>Viruses</taxon>
        <taxon>Duplodnaviria</taxon>
        <taxon>Heunggongvirae</taxon>
        <taxon>Uroviricota</taxon>
        <taxon>Caudoviricetes</taxon>
        <taxon>Autographivirales</taxon>
        <taxon>Autotranscriptaviridae</taxon>
        <taxon>Studiervirinae</taxon>
        <taxon>Kayfunavirus</taxon>
        <taxon>Kayfunavirus IMM002</taxon>
    </lineage>
</organism>